<dbReference type="PATRIC" id="fig|1392998.3.peg.2864"/>
<evidence type="ECO:0000256" key="1">
    <source>
        <dbReference type="SAM" id="Coils"/>
    </source>
</evidence>
<accession>A0A062UZG4</accession>
<reference evidence="3 4" key="1">
    <citation type="journal article" date="2013" name="Nature">
        <title>Anaerobic oxidation of methane coupled to nitrate reduction in a novel archaeal lineage.</title>
        <authorList>
            <person name="Haroon M.F."/>
            <person name="Hu S."/>
            <person name="Shi Y."/>
            <person name="Imelfort M."/>
            <person name="Keller J."/>
            <person name="Hugenholtz P."/>
            <person name="Yuan Z."/>
            <person name="Tyson G.W."/>
        </authorList>
    </citation>
    <scope>NUCLEOTIDE SEQUENCE [LARGE SCALE GENOMIC DNA]</scope>
    <source>
        <strain evidence="3 4">ANME-2d</strain>
    </source>
</reference>
<feature type="coiled-coil region" evidence="1">
    <location>
        <begin position="2"/>
        <end position="29"/>
    </location>
</feature>
<dbReference type="RefSeq" id="WP_048092211.1">
    <property type="nucleotide sequence ID" value="NZ_JMIY01000007.1"/>
</dbReference>
<dbReference type="EMBL" id="JMIY01000007">
    <property type="protein sequence ID" value="KCZ70542.1"/>
    <property type="molecule type" value="Genomic_DNA"/>
</dbReference>
<name>A0A062UZG4_9EURY</name>
<evidence type="ECO:0000256" key="2">
    <source>
        <dbReference type="SAM" id="MobiDB-lite"/>
    </source>
</evidence>
<feature type="region of interest" description="Disordered" evidence="2">
    <location>
        <begin position="55"/>
        <end position="77"/>
    </location>
</feature>
<dbReference type="AlphaFoldDB" id="A0A062UZG4"/>
<organism evidence="3 4">
    <name type="scientific">Candidatus Methanoperedens nitratireducens</name>
    <dbReference type="NCBI Taxonomy" id="1392998"/>
    <lineage>
        <taxon>Archaea</taxon>
        <taxon>Methanobacteriati</taxon>
        <taxon>Methanobacteriota</taxon>
        <taxon>Stenosarchaea group</taxon>
        <taxon>Methanomicrobia</taxon>
        <taxon>Methanosarcinales</taxon>
        <taxon>ANME-2 cluster</taxon>
        <taxon>Candidatus Methanoperedentaceae</taxon>
        <taxon>Candidatus Methanoperedens</taxon>
    </lineage>
</organism>
<keyword evidence="4" id="KW-1185">Reference proteome</keyword>
<feature type="compositionally biased region" description="Basic and acidic residues" evidence="2">
    <location>
        <begin position="67"/>
        <end position="77"/>
    </location>
</feature>
<proteinExistence type="predicted"/>
<comment type="caution">
    <text evidence="3">The sequence shown here is derived from an EMBL/GenBank/DDBJ whole genome shotgun (WGS) entry which is preliminary data.</text>
</comment>
<dbReference type="OrthoDB" id="137491at2157"/>
<evidence type="ECO:0000313" key="3">
    <source>
        <dbReference type="EMBL" id="KCZ70542.1"/>
    </source>
</evidence>
<evidence type="ECO:0000313" key="4">
    <source>
        <dbReference type="Proteomes" id="UP000027153"/>
    </source>
</evidence>
<dbReference type="Proteomes" id="UP000027153">
    <property type="component" value="Unassembled WGS sequence"/>
</dbReference>
<sequence>MKQQLEQRLKELRDEFDSGQRALADLEAKQMQLRNTLLRISGAIQVLEEELARDIKQEPNDTGQLEGRGEEKSIAVQ</sequence>
<keyword evidence="1" id="KW-0175">Coiled coil</keyword>
<gene>
    <name evidence="3" type="ORF">ANME2D_02562</name>
</gene>
<protein>
    <submittedName>
        <fullName evidence="3">Uncharacterized protein</fullName>
    </submittedName>
</protein>